<protein>
    <submittedName>
        <fullName evidence="2">Uncharacterized protein</fullName>
    </submittedName>
</protein>
<evidence type="ECO:0000256" key="1">
    <source>
        <dbReference type="SAM" id="MobiDB-lite"/>
    </source>
</evidence>
<evidence type="ECO:0000313" key="3">
    <source>
        <dbReference type="Proteomes" id="UP000024635"/>
    </source>
</evidence>
<name>A0A016UQN7_9BILA</name>
<keyword evidence="3" id="KW-1185">Reference proteome</keyword>
<proteinExistence type="predicted"/>
<dbReference type="OrthoDB" id="10447517at2759"/>
<evidence type="ECO:0000313" key="2">
    <source>
        <dbReference type="EMBL" id="EYC17719.1"/>
    </source>
</evidence>
<organism evidence="2 3">
    <name type="scientific">Ancylostoma ceylanicum</name>
    <dbReference type="NCBI Taxonomy" id="53326"/>
    <lineage>
        <taxon>Eukaryota</taxon>
        <taxon>Metazoa</taxon>
        <taxon>Ecdysozoa</taxon>
        <taxon>Nematoda</taxon>
        <taxon>Chromadorea</taxon>
        <taxon>Rhabditida</taxon>
        <taxon>Rhabditina</taxon>
        <taxon>Rhabditomorpha</taxon>
        <taxon>Strongyloidea</taxon>
        <taxon>Ancylostomatidae</taxon>
        <taxon>Ancylostomatinae</taxon>
        <taxon>Ancylostoma</taxon>
    </lineage>
</organism>
<comment type="caution">
    <text evidence="2">The sequence shown here is derived from an EMBL/GenBank/DDBJ whole genome shotgun (WGS) entry which is preliminary data.</text>
</comment>
<reference evidence="3" key="1">
    <citation type="journal article" date="2015" name="Nat. Genet.">
        <title>The genome and transcriptome of the zoonotic hookworm Ancylostoma ceylanicum identify infection-specific gene families.</title>
        <authorList>
            <person name="Schwarz E.M."/>
            <person name="Hu Y."/>
            <person name="Antoshechkin I."/>
            <person name="Miller M.M."/>
            <person name="Sternberg P.W."/>
            <person name="Aroian R.V."/>
        </authorList>
    </citation>
    <scope>NUCLEOTIDE SEQUENCE</scope>
    <source>
        <strain evidence="3">HY135</strain>
    </source>
</reference>
<accession>A0A016UQN7</accession>
<gene>
    <name evidence="2" type="primary">Acey_s0030.g2235</name>
    <name evidence="2" type="ORF">Y032_0030g2235</name>
</gene>
<sequence>MDSSTANCHPMVTRSKNRVHVLEEDLVNTTVSLRNSSSEVEMMLRASTMDSSTVSCHPMVTRSRNRTNMPRENSIDMTISLRNSNDAKTVARIWKYRQHLLTHVRLLALRQLSYEVESVANEEKKNEDEKCEPEAGINMEFESEEDKEACEASSAPPNHSNEHIDGVINGEISEYTKLRGPRTIADDVADIELYNEPSHSTTTATPINSSSSYRYRQDMSELREDLERIVFLKRVIEQLKAGMELGVHHGVNIALQIRTRADPFQPFKSL</sequence>
<dbReference type="Proteomes" id="UP000024635">
    <property type="component" value="Unassembled WGS sequence"/>
</dbReference>
<dbReference type="AlphaFoldDB" id="A0A016UQN7"/>
<feature type="region of interest" description="Disordered" evidence="1">
    <location>
        <begin position="145"/>
        <end position="164"/>
    </location>
</feature>
<dbReference type="EMBL" id="JARK01001366">
    <property type="protein sequence ID" value="EYC17719.1"/>
    <property type="molecule type" value="Genomic_DNA"/>
</dbReference>